<gene>
    <name evidence="1" type="ORF">TNCV_2560621</name>
</gene>
<dbReference type="AlphaFoldDB" id="A0A8X6R133"/>
<dbReference type="Proteomes" id="UP000887159">
    <property type="component" value="Unassembled WGS sequence"/>
</dbReference>
<keyword evidence="2" id="KW-1185">Reference proteome</keyword>
<organism evidence="1 2">
    <name type="scientific">Trichonephila clavipes</name>
    <name type="common">Golden silk orbweaver</name>
    <name type="synonym">Nephila clavipes</name>
    <dbReference type="NCBI Taxonomy" id="2585209"/>
    <lineage>
        <taxon>Eukaryota</taxon>
        <taxon>Metazoa</taxon>
        <taxon>Ecdysozoa</taxon>
        <taxon>Arthropoda</taxon>
        <taxon>Chelicerata</taxon>
        <taxon>Arachnida</taxon>
        <taxon>Araneae</taxon>
        <taxon>Araneomorphae</taxon>
        <taxon>Entelegynae</taxon>
        <taxon>Araneoidea</taxon>
        <taxon>Nephilidae</taxon>
        <taxon>Trichonephila</taxon>
    </lineage>
</organism>
<comment type="caution">
    <text evidence="1">The sequence shown here is derived from an EMBL/GenBank/DDBJ whole genome shotgun (WGS) entry which is preliminary data.</text>
</comment>
<reference evidence="1" key="1">
    <citation type="submission" date="2020-08" db="EMBL/GenBank/DDBJ databases">
        <title>Multicomponent nature underlies the extraordinary mechanical properties of spider dragline silk.</title>
        <authorList>
            <person name="Kono N."/>
            <person name="Nakamura H."/>
            <person name="Mori M."/>
            <person name="Yoshida Y."/>
            <person name="Ohtoshi R."/>
            <person name="Malay A.D."/>
            <person name="Moran D.A.P."/>
            <person name="Tomita M."/>
            <person name="Numata K."/>
            <person name="Arakawa K."/>
        </authorList>
    </citation>
    <scope>NUCLEOTIDE SEQUENCE</scope>
</reference>
<evidence type="ECO:0000313" key="1">
    <source>
        <dbReference type="EMBL" id="GFX86180.1"/>
    </source>
</evidence>
<protein>
    <submittedName>
        <fullName evidence="1">Uncharacterized protein</fullName>
    </submittedName>
</protein>
<sequence length="111" mass="12795">MMLEFLFSDMSHSCQIEESSGLGITSTPCRAYWATIVMQYNTPQRFTKQGGLPLSCAMQILTFLRQYLLLTSAAKLYCKTVERKFVLSYSCYMALCKLRKILIMTFFLKNS</sequence>
<accession>A0A8X6R133</accession>
<dbReference type="EMBL" id="BMAU01021004">
    <property type="protein sequence ID" value="GFX86180.1"/>
    <property type="molecule type" value="Genomic_DNA"/>
</dbReference>
<proteinExistence type="predicted"/>
<evidence type="ECO:0000313" key="2">
    <source>
        <dbReference type="Proteomes" id="UP000887159"/>
    </source>
</evidence>
<name>A0A8X6R133_TRICX</name>